<name>A0AAN9TFV7_9HEMI</name>
<accession>A0AAN9TFV7</accession>
<dbReference type="Proteomes" id="UP001367676">
    <property type="component" value="Unassembled WGS sequence"/>
</dbReference>
<keyword evidence="4" id="KW-1185">Reference proteome</keyword>
<evidence type="ECO:0000313" key="4">
    <source>
        <dbReference type="Proteomes" id="UP001367676"/>
    </source>
</evidence>
<gene>
    <name evidence="3" type="ORF">V9T40_005178</name>
</gene>
<dbReference type="PANTHER" id="PTHR10658">
    <property type="entry name" value="PHOSPHATIDYLINOSITOL TRANSFER PROTEIN"/>
    <property type="match status" value="1"/>
</dbReference>
<sequence>MVLVKEYRICMPLTVEEYRVGQLYMIARHSLEQSENGEGVETVVNIPCEDEKYGKGQFTEKRIHLSHRLPYWLQSFIPKIFYVTEKAWNYYPYTLTGSILLTSILLLFQCSFVPKLNVVIKTKFEDNRGESENALELTEDELKERVVDFIDIAYDEVNPKHYKEEEDLKFFKSKKTERGPLPEDWQKTVNPVMCSYKVVIASFEVWGMQGRCEDLIQRSIRDILVLGHRQAFAWVDEWINMSLADVRVYECEMQRETNTKVGHAGDDEKKSSIDEGKKSSSSRNSSSSSKTSSPTSPKSPVSNKASKTWFSWE</sequence>
<dbReference type="FunFam" id="3.30.530.20:FF:000028">
    <property type="entry name" value="Phosphatidylinositol transfer protein 5"/>
    <property type="match status" value="1"/>
</dbReference>
<dbReference type="InterPro" id="IPR055261">
    <property type="entry name" value="PI_transfer_N"/>
</dbReference>
<feature type="region of interest" description="Disordered" evidence="1">
    <location>
        <begin position="259"/>
        <end position="313"/>
    </location>
</feature>
<proteinExistence type="predicted"/>
<organism evidence="3 4">
    <name type="scientific">Parthenolecanium corni</name>
    <dbReference type="NCBI Taxonomy" id="536013"/>
    <lineage>
        <taxon>Eukaryota</taxon>
        <taxon>Metazoa</taxon>
        <taxon>Ecdysozoa</taxon>
        <taxon>Arthropoda</taxon>
        <taxon>Hexapoda</taxon>
        <taxon>Insecta</taxon>
        <taxon>Pterygota</taxon>
        <taxon>Neoptera</taxon>
        <taxon>Paraneoptera</taxon>
        <taxon>Hemiptera</taxon>
        <taxon>Sternorrhyncha</taxon>
        <taxon>Coccoidea</taxon>
        <taxon>Coccidae</taxon>
        <taxon>Parthenolecanium</taxon>
    </lineage>
</organism>
<dbReference type="PANTHER" id="PTHR10658:SF54">
    <property type="entry name" value="CYTOPLASMIC PHOSPHATIDYLINOSITOL TRANSFER PROTEIN 1"/>
    <property type="match status" value="1"/>
</dbReference>
<evidence type="ECO:0000256" key="1">
    <source>
        <dbReference type="SAM" id="MobiDB-lite"/>
    </source>
</evidence>
<protein>
    <recommendedName>
        <fullName evidence="2">Phosphatidylinositol transfer protein N-terminal domain-containing protein</fullName>
    </recommendedName>
</protein>
<feature type="compositionally biased region" description="Basic and acidic residues" evidence="1">
    <location>
        <begin position="259"/>
        <end position="278"/>
    </location>
</feature>
<reference evidence="3 4" key="1">
    <citation type="submission" date="2024-03" db="EMBL/GenBank/DDBJ databases">
        <title>Adaptation during the transition from Ophiocordyceps entomopathogen to insect associate is accompanied by gene loss and intensified selection.</title>
        <authorList>
            <person name="Ward C.M."/>
            <person name="Onetto C.A."/>
            <person name="Borneman A.R."/>
        </authorList>
    </citation>
    <scope>NUCLEOTIDE SEQUENCE [LARGE SCALE GENOMIC DNA]</scope>
    <source>
        <strain evidence="3">AWRI1</strain>
        <tissue evidence="3">Single Adult Female</tissue>
    </source>
</reference>
<evidence type="ECO:0000313" key="3">
    <source>
        <dbReference type="EMBL" id="KAK7584215.1"/>
    </source>
</evidence>
<feature type="compositionally biased region" description="Low complexity" evidence="1">
    <location>
        <begin position="279"/>
        <end position="304"/>
    </location>
</feature>
<dbReference type="GO" id="GO:0008526">
    <property type="term" value="F:phosphatidylinositol transfer activity"/>
    <property type="evidence" value="ECO:0007669"/>
    <property type="project" value="TreeGrafter"/>
</dbReference>
<dbReference type="Pfam" id="PF02121">
    <property type="entry name" value="IP_trans"/>
    <property type="match status" value="1"/>
</dbReference>
<dbReference type="InterPro" id="IPR023393">
    <property type="entry name" value="START-like_dom_sf"/>
</dbReference>
<dbReference type="InterPro" id="IPR001666">
    <property type="entry name" value="PI_transfer"/>
</dbReference>
<dbReference type="Gene3D" id="3.30.530.20">
    <property type="match status" value="1"/>
</dbReference>
<comment type="caution">
    <text evidence="3">The sequence shown here is derived from an EMBL/GenBank/DDBJ whole genome shotgun (WGS) entry which is preliminary data.</text>
</comment>
<evidence type="ECO:0000259" key="2">
    <source>
        <dbReference type="Pfam" id="PF02121"/>
    </source>
</evidence>
<dbReference type="GO" id="GO:0005737">
    <property type="term" value="C:cytoplasm"/>
    <property type="evidence" value="ECO:0007669"/>
    <property type="project" value="UniProtKB-ARBA"/>
</dbReference>
<dbReference type="GO" id="GO:0071944">
    <property type="term" value="C:cell periphery"/>
    <property type="evidence" value="ECO:0007669"/>
    <property type="project" value="UniProtKB-ARBA"/>
</dbReference>
<dbReference type="GO" id="GO:0035091">
    <property type="term" value="F:phosphatidylinositol binding"/>
    <property type="evidence" value="ECO:0007669"/>
    <property type="project" value="TreeGrafter"/>
</dbReference>
<dbReference type="AlphaFoldDB" id="A0AAN9TFV7"/>
<dbReference type="SUPFAM" id="SSF55961">
    <property type="entry name" value="Bet v1-like"/>
    <property type="match status" value="1"/>
</dbReference>
<feature type="domain" description="Phosphatidylinositol transfer protein N-terminal" evidence="2">
    <location>
        <begin position="2"/>
        <end position="254"/>
    </location>
</feature>
<dbReference type="EMBL" id="JBBCAQ010000032">
    <property type="protein sequence ID" value="KAK7584215.1"/>
    <property type="molecule type" value="Genomic_DNA"/>
</dbReference>
<dbReference type="PRINTS" id="PR00391">
    <property type="entry name" value="PITRANSFER"/>
</dbReference>